<keyword evidence="7 8" id="KW-0472">Membrane</keyword>
<dbReference type="PANTHER" id="PTHR34702">
    <property type="entry name" value="NA(+)/H(+) ANTIPORTER SUBUNIT F1"/>
    <property type="match status" value="1"/>
</dbReference>
<dbReference type="Proteomes" id="UP000237350">
    <property type="component" value="Unassembled WGS sequence"/>
</dbReference>
<name>A0A2S4JG28_9SPIO</name>
<sequence>MFRVAALILIGLSTFGSLLRVILGPTVWDRLLGIGLGASKVTLAVVLLAVSIPESYLLDLALLFAVLGFLVTVLLARFIERQGIV</sequence>
<evidence type="ECO:0000313" key="10">
    <source>
        <dbReference type="Proteomes" id="UP000237350"/>
    </source>
</evidence>
<accession>A0A2S4JG28</accession>
<keyword evidence="6 8" id="KW-1133">Transmembrane helix</keyword>
<evidence type="ECO:0000256" key="7">
    <source>
        <dbReference type="ARBA" id="ARBA00023136"/>
    </source>
</evidence>
<evidence type="ECO:0000256" key="5">
    <source>
        <dbReference type="ARBA" id="ARBA00022692"/>
    </source>
</evidence>
<keyword evidence="5 8" id="KW-0812">Transmembrane</keyword>
<keyword evidence="4" id="KW-1003">Cell membrane</keyword>
<evidence type="ECO:0000256" key="3">
    <source>
        <dbReference type="ARBA" id="ARBA00022448"/>
    </source>
</evidence>
<reference evidence="10" key="1">
    <citation type="submission" date="2015-12" db="EMBL/GenBank/DDBJ databases">
        <authorList>
            <person name="Lodha T.D."/>
            <person name="Chintalapati S."/>
            <person name="Chintalapati V.R."/>
            <person name="Sravanthi T."/>
        </authorList>
    </citation>
    <scope>NUCLEOTIDE SEQUENCE [LARGE SCALE GENOMIC DNA]</scope>
    <source>
        <strain evidence="10">JC133</strain>
    </source>
</reference>
<organism evidence="9 10">
    <name type="scientific">Alkalispirochaeta sphaeroplastigenens</name>
    <dbReference type="NCBI Taxonomy" id="1187066"/>
    <lineage>
        <taxon>Bacteria</taxon>
        <taxon>Pseudomonadati</taxon>
        <taxon>Spirochaetota</taxon>
        <taxon>Spirochaetia</taxon>
        <taxon>Spirochaetales</taxon>
        <taxon>Spirochaetaceae</taxon>
        <taxon>Alkalispirochaeta</taxon>
    </lineage>
</organism>
<keyword evidence="10" id="KW-1185">Reference proteome</keyword>
<evidence type="ECO:0000256" key="4">
    <source>
        <dbReference type="ARBA" id="ARBA00022475"/>
    </source>
</evidence>
<dbReference type="OrthoDB" id="9799958at2"/>
<comment type="subcellular location">
    <subcellularLocation>
        <location evidence="1">Cell membrane</location>
        <topology evidence="1">Multi-pass membrane protein</topology>
    </subcellularLocation>
</comment>
<feature type="transmembrane region" description="Helical" evidence="8">
    <location>
        <begin position="57"/>
        <end position="79"/>
    </location>
</feature>
<evidence type="ECO:0000256" key="1">
    <source>
        <dbReference type="ARBA" id="ARBA00004651"/>
    </source>
</evidence>
<dbReference type="PANTHER" id="PTHR34702:SF1">
    <property type="entry name" value="NA(+)_H(+) ANTIPORTER SUBUNIT F"/>
    <property type="match status" value="1"/>
</dbReference>
<dbReference type="AlphaFoldDB" id="A0A2S4JG28"/>
<evidence type="ECO:0000256" key="6">
    <source>
        <dbReference type="ARBA" id="ARBA00022989"/>
    </source>
</evidence>
<evidence type="ECO:0000256" key="8">
    <source>
        <dbReference type="SAM" id="Phobius"/>
    </source>
</evidence>
<dbReference type="InterPro" id="IPR007208">
    <property type="entry name" value="MrpF/PhaF-like"/>
</dbReference>
<evidence type="ECO:0000256" key="2">
    <source>
        <dbReference type="ARBA" id="ARBA00009212"/>
    </source>
</evidence>
<dbReference type="GO" id="GO:0015385">
    <property type="term" value="F:sodium:proton antiporter activity"/>
    <property type="evidence" value="ECO:0007669"/>
    <property type="project" value="TreeGrafter"/>
</dbReference>
<evidence type="ECO:0000313" key="9">
    <source>
        <dbReference type="EMBL" id="POQ98491.1"/>
    </source>
</evidence>
<comment type="similarity">
    <text evidence="2">Belongs to the CPA3 antiporters (TC 2.A.63) subunit F family.</text>
</comment>
<keyword evidence="3" id="KW-0813">Transport</keyword>
<protein>
    <submittedName>
        <fullName evidence="9">pH regulation protein F</fullName>
    </submittedName>
</protein>
<dbReference type="Pfam" id="PF04066">
    <property type="entry name" value="MrpF_PhaF"/>
    <property type="match status" value="1"/>
</dbReference>
<proteinExistence type="inferred from homology"/>
<dbReference type="RefSeq" id="WP_018527250.1">
    <property type="nucleotide sequence ID" value="NZ_LPWH01000122.1"/>
</dbReference>
<comment type="caution">
    <text evidence="9">The sequence shown here is derived from an EMBL/GenBank/DDBJ whole genome shotgun (WGS) entry which is preliminary data.</text>
</comment>
<gene>
    <name evidence="9" type="ORF">AU468_12935</name>
</gene>
<dbReference type="GO" id="GO:0005886">
    <property type="term" value="C:plasma membrane"/>
    <property type="evidence" value="ECO:0007669"/>
    <property type="project" value="UniProtKB-SubCell"/>
</dbReference>
<dbReference type="EMBL" id="LPWH01000122">
    <property type="protein sequence ID" value="POQ98491.1"/>
    <property type="molecule type" value="Genomic_DNA"/>
</dbReference>
<feature type="transmembrane region" description="Helical" evidence="8">
    <location>
        <begin position="30"/>
        <end position="50"/>
    </location>
</feature>